<feature type="transmembrane region" description="Helical" evidence="9">
    <location>
        <begin position="436"/>
        <end position="453"/>
    </location>
</feature>
<feature type="coiled-coil region" evidence="8">
    <location>
        <begin position="192"/>
        <end position="219"/>
    </location>
</feature>
<organism evidence="10 11">
    <name type="scientific">Oceanospirillum sediminis</name>
    <dbReference type="NCBI Taxonomy" id="2760088"/>
    <lineage>
        <taxon>Bacteria</taxon>
        <taxon>Pseudomonadati</taxon>
        <taxon>Pseudomonadota</taxon>
        <taxon>Gammaproteobacteria</taxon>
        <taxon>Oceanospirillales</taxon>
        <taxon>Oceanospirillaceae</taxon>
        <taxon>Oceanospirillum</taxon>
    </lineage>
</organism>
<keyword evidence="5 9" id="KW-1133">Transmembrane helix</keyword>
<keyword evidence="8" id="KW-0175">Coiled coil</keyword>
<dbReference type="PANTHER" id="PTHR11629">
    <property type="entry name" value="VACUOLAR PROTON ATPASES"/>
    <property type="match status" value="1"/>
</dbReference>
<feature type="transmembrane region" description="Helical" evidence="9">
    <location>
        <begin position="319"/>
        <end position="349"/>
    </location>
</feature>
<dbReference type="GO" id="GO:0051117">
    <property type="term" value="F:ATPase binding"/>
    <property type="evidence" value="ECO:0007669"/>
    <property type="project" value="TreeGrafter"/>
</dbReference>
<keyword evidence="11" id="KW-1185">Reference proteome</keyword>
<evidence type="ECO:0000313" key="11">
    <source>
        <dbReference type="Proteomes" id="UP000565262"/>
    </source>
</evidence>
<sequence>MSILQLKKASIVGLSHDKTLILDALQSLGLLHVIPLSESRGKQAAEVDDTNPQLLKPELLKRSLQYLLSCPQKRRQVTRKSQLDLDDVLQQVDQNRQNRIRLMEKRDFLDKRIKDLEPWGEFTLPDLADLNHEKLWFYLVPNYKMQDIEQSDLPWMQVHRDNRHTYIVVIAAEEPDSSVMPVPRTHTGYIPLSQLMEQLEETEIQLEAAEAEREALTRWIYLLQHSIASTEDQALLDEISGQTRDYGEIFALQGWIAVRDLPQLEAFAEEKGLVLLEEEPQDDENPPTFLDNPEVYGGGQEVVSFFQTPNYRSWDPSRVVFFSFVSFFAIIMSDAGYSLLFGGIIAWKWQSMGQSETGRRLRAMGAALTGAGVFWGILVGSYFGATAPISLLGDMKLLDLNDFDTMMALSITIGALHLVLANLLMAWVRRDSQQRLSSIGWAVAVTSALSGWLLGFTFLHWIIFAVGLVMVLLFSTAEKELNISRIISGLLALTNVTKIFGDVLSYLRLFALGLASASLAITFNQLAADVGNALPGIGLLLHLLILLAGHLLNFVLTVVSGVIHGLRLNLIEFYNWSLADEGYPFQPFAKQEVTPWTT</sequence>
<accession>A0A839IPZ4</accession>
<reference evidence="10 11" key="1">
    <citation type="submission" date="2020-08" db="EMBL/GenBank/DDBJ databases">
        <title>Oceanospirillum sp. nov. isolated from marine sediment.</title>
        <authorList>
            <person name="Ji X."/>
        </authorList>
    </citation>
    <scope>NUCLEOTIDE SEQUENCE [LARGE SCALE GENOMIC DNA]</scope>
    <source>
        <strain evidence="10 11">D5</strain>
    </source>
</reference>
<keyword evidence="7 9" id="KW-0472">Membrane</keyword>
<dbReference type="GO" id="GO:0016471">
    <property type="term" value="C:vacuolar proton-transporting V-type ATPase complex"/>
    <property type="evidence" value="ECO:0007669"/>
    <property type="project" value="TreeGrafter"/>
</dbReference>
<keyword evidence="3" id="KW-0813">Transport</keyword>
<evidence type="ECO:0000256" key="8">
    <source>
        <dbReference type="SAM" id="Coils"/>
    </source>
</evidence>
<evidence type="ECO:0000256" key="1">
    <source>
        <dbReference type="ARBA" id="ARBA00004141"/>
    </source>
</evidence>
<evidence type="ECO:0000313" key="10">
    <source>
        <dbReference type="EMBL" id="MBB1487573.1"/>
    </source>
</evidence>
<dbReference type="GO" id="GO:0033179">
    <property type="term" value="C:proton-transporting V-type ATPase, V0 domain"/>
    <property type="evidence" value="ECO:0007669"/>
    <property type="project" value="InterPro"/>
</dbReference>
<evidence type="ECO:0000256" key="6">
    <source>
        <dbReference type="ARBA" id="ARBA00023065"/>
    </source>
</evidence>
<keyword evidence="4 9" id="KW-0812">Transmembrane</keyword>
<comment type="caution">
    <text evidence="10">The sequence shown here is derived from an EMBL/GenBank/DDBJ whole genome shotgun (WGS) entry which is preliminary data.</text>
</comment>
<dbReference type="AlphaFoldDB" id="A0A839IPZ4"/>
<feature type="transmembrane region" description="Helical" evidence="9">
    <location>
        <begin position="361"/>
        <end position="385"/>
    </location>
</feature>
<comment type="subcellular location">
    <subcellularLocation>
        <location evidence="1">Membrane</location>
        <topology evidence="1">Multi-pass membrane protein</topology>
    </subcellularLocation>
</comment>
<protein>
    <submittedName>
        <fullName evidence="10">V-type ATP synthase subunit I</fullName>
    </submittedName>
</protein>
<dbReference type="InterPro" id="IPR002490">
    <property type="entry name" value="V-ATPase_116kDa_su"/>
</dbReference>
<dbReference type="EMBL" id="JACJFM010000016">
    <property type="protein sequence ID" value="MBB1487573.1"/>
    <property type="molecule type" value="Genomic_DNA"/>
</dbReference>
<comment type="similarity">
    <text evidence="2">Belongs to the V-ATPase 116 kDa subunit family.</text>
</comment>
<keyword evidence="6" id="KW-0406">Ion transport</keyword>
<feature type="transmembrane region" description="Helical" evidence="9">
    <location>
        <begin position="506"/>
        <end position="527"/>
    </location>
</feature>
<evidence type="ECO:0000256" key="7">
    <source>
        <dbReference type="ARBA" id="ARBA00023136"/>
    </source>
</evidence>
<dbReference type="GO" id="GO:0007035">
    <property type="term" value="P:vacuolar acidification"/>
    <property type="evidence" value="ECO:0007669"/>
    <property type="project" value="TreeGrafter"/>
</dbReference>
<evidence type="ECO:0000256" key="9">
    <source>
        <dbReference type="SAM" id="Phobius"/>
    </source>
</evidence>
<evidence type="ECO:0000256" key="5">
    <source>
        <dbReference type="ARBA" id="ARBA00022989"/>
    </source>
</evidence>
<gene>
    <name evidence="10" type="ORF">H4O21_13230</name>
</gene>
<dbReference type="PANTHER" id="PTHR11629:SF63">
    <property type="entry name" value="V-TYPE PROTON ATPASE SUBUNIT A"/>
    <property type="match status" value="1"/>
</dbReference>
<evidence type="ECO:0000256" key="4">
    <source>
        <dbReference type="ARBA" id="ARBA00022692"/>
    </source>
</evidence>
<feature type="transmembrane region" description="Helical" evidence="9">
    <location>
        <begin position="405"/>
        <end position="424"/>
    </location>
</feature>
<evidence type="ECO:0000256" key="2">
    <source>
        <dbReference type="ARBA" id="ARBA00009904"/>
    </source>
</evidence>
<dbReference type="Proteomes" id="UP000565262">
    <property type="component" value="Unassembled WGS sequence"/>
</dbReference>
<feature type="transmembrane region" description="Helical" evidence="9">
    <location>
        <begin position="539"/>
        <end position="563"/>
    </location>
</feature>
<proteinExistence type="inferred from homology"/>
<evidence type="ECO:0000256" key="3">
    <source>
        <dbReference type="ARBA" id="ARBA00022448"/>
    </source>
</evidence>
<dbReference type="GO" id="GO:0046961">
    <property type="term" value="F:proton-transporting ATPase activity, rotational mechanism"/>
    <property type="evidence" value="ECO:0007669"/>
    <property type="project" value="InterPro"/>
</dbReference>
<dbReference type="RefSeq" id="WP_182809351.1">
    <property type="nucleotide sequence ID" value="NZ_JACJFM010000016.1"/>
</dbReference>
<feature type="transmembrane region" description="Helical" evidence="9">
    <location>
        <begin position="459"/>
        <end position="477"/>
    </location>
</feature>
<name>A0A839IPZ4_9GAMM</name>